<dbReference type="Proteomes" id="UP001589610">
    <property type="component" value="Unassembled WGS sequence"/>
</dbReference>
<comment type="caution">
    <text evidence="1">The sequence shown here is derived from an EMBL/GenBank/DDBJ whole genome shotgun (WGS) entry which is preliminary data.</text>
</comment>
<organism evidence="1 2">
    <name type="scientific">Streptosporangium vulgare</name>
    <dbReference type="NCBI Taxonomy" id="46190"/>
    <lineage>
        <taxon>Bacteria</taxon>
        <taxon>Bacillati</taxon>
        <taxon>Actinomycetota</taxon>
        <taxon>Actinomycetes</taxon>
        <taxon>Streptosporangiales</taxon>
        <taxon>Streptosporangiaceae</taxon>
        <taxon>Streptosporangium</taxon>
    </lineage>
</organism>
<keyword evidence="2" id="KW-1185">Reference proteome</keyword>
<evidence type="ECO:0000313" key="2">
    <source>
        <dbReference type="Proteomes" id="UP001589610"/>
    </source>
</evidence>
<evidence type="ECO:0000313" key="1">
    <source>
        <dbReference type="EMBL" id="MFB9678062.1"/>
    </source>
</evidence>
<gene>
    <name evidence="1" type="ORF">ACFFRH_21490</name>
</gene>
<proteinExistence type="predicted"/>
<dbReference type="EMBL" id="JBHMBS010000010">
    <property type="protein sequence ID" value="MFB9678062.1"/>
    <property type="molecule type" value="Genomic_DNA"/>
</dbReference>
<dbReference type="RefSeq" id="WP_344745687.1">
    <property type="nucleotide sequence ID" value="NZ_BAAAWW010000073.1"/>
</dbReference>
<protein>
    <submittedName>
        <fullName evidence="1">Uncharacterized protein</fullName>
    </submittedName>
</protein>
<sequence length="67" mass="7970">MSYFTSRGLDLPSMQEELVRDRIRTLHREAEEHRRAVGLQRLQRLQRAQRDAERASARLRSAILRLV</sequence>
<reference evidence="1 2" key="1">
    <citation type="submission" date="2024-09" db="EMBL/GenBank/DDBJ databases">
        <authorList>
            <person name="Sun Q."/>
            <person name="Mori K."/>
        </authorList>
    </citation>
    <scope>NUCLEOTIDE SEQUENCE [LARGE SCALE GENOMIC DNA]</scope>
    <source>
        <strain evidence="1 2">JCM 3028</strain>
    </source>
</reference>
<name>A0ABV5TGA2_9ACTN</name>
<accession>A0ABV5TGA2</accession>